<name>A0A0K1LML8_9CAUD</name>
<dbReference type="EMBL" id="KT001913">
    <property type="protein sequence ID" value="AKU43433.1"/>
    <property type="molecule type" value="Genomic_DNA"/>
</dbReference>
<keyword evidence="2" id="KW-1185">Reference proteome</keyword>
<evidence type="ECO:0000313" key="1">
    <source>
        <dbReference type="EMBL" id="AKU43433.1"/>
    </source>
</evidence>
<accession>A0A0K1LML8</accession>
<dbReference type="Proteomes" id="UP000225322">
    <property type="component" value="Segment"/>
</dbReference>
<protein>
    <submittedName>
        <fullName evidence="1">Uncharacterized protein</fullName>
    </submittedName>
</protein>
<reference evidence="1 2" key="1">
    <citation type="journal article" date="2015" name="Genome Announc.">
        <title>Complete Genome Sequence of Caulobacter crescentus Siphophage Sansa.</title>
        <authorList>
            <person name="Vara L."/>
            <person name="Kane A.A."/>
            <person name="Cahill J.L."/>
            <person name="Rasche E.S."/>
            <person name="Kuty Everett G.F."/>
        </authorList>
    </citation>
    <scope>NUCLEOTIDE SEQUENCE [LARGE SCALE GENOMIC DNA]</scope>
</reference>
<evidence type="ECO:0000313" key="2">
    <source>
        <dbReference type="Proteomes" id="UP000225322"/>
    </source>
</evidence>
<sequence>MAANYDPSLTSDLDKVRFRVGDVDVANALVPDETIEALLQASGASVLSVAADLASMLAAKYANSVDTDLDNQGFKYSQRAKQFSELAARLRAEDAAARVVIPPNEDPTDRVAMGGGVIALGTSTSEVIDALNDPENLDNFHRWMCR</sequence>
<proteinExistence type="predicted"/>
<gene>
    <name evidence="1" type="ORF">CPT_Sansa29</name>
</gene>
<organism evidence="1 2">
    <name type="scientific">Caulobacter phage Sansa</name>
    <dbReference type="NCBI Taxonomy" id="1675600"/>
    <lineage>
        <taxon>Viruses</taxon>
        <taxon>Duplodnaviria</taxon>
        <taxon>Heunggongvirae</taxon>
        <taxon>Uroviricota</taxon>
        <taxon>Caudoviricetes</taxon>
        <taxon>Sansavirus</taxon>
        <taxon>Sansavirus sansa</taxon>
        <taxon>Caulobacter virus Sansa</taxon>
    </lineage>
</organism>